<keyword evidence="2" id="KW-0472">Membrane</keyword>
<evidence type="ECO:0000313" key="5">
    <source>
        <dbReference type="Proteomes" id="UP001597347"/>
    </source>
</evidence>
<keyword evidence="2" id="KW-1133">Transmembrane helix</keyword>
<gene>
    <name evidence="4" type="ORF">ACFSBI_05495</name>
</gene>
<evidence type="ECO:0000256" key="2">
    <source>
        <dbReference type="SAM" id="Phobius"/>
    </source>
</evidence>
<feature type="transmembrane region" description="Helical" evidence="2">
    <location>
        <begin position="203"/>
        <end position="224"/>
    </location>
</feature>
<reference evidence="5" key="1">
    <citation type="journal article" date="2019" name="Int. J. Syst. Evol. Microbiol.">
        <title>The Global Catalogue of Microorganisms (GCM) 10K type strain sequencing project: providing services to taxonomists for standard genome sequencing and annotation.</title>
        <authorList>
            <consortium name="The Broad Institute Genomics Platform"/>
            <consortium name="The Broad Institute Genome Sequencing Center for Infectious Disease"/>
            <person name="Wu L."/>
            <person name="Ma J."/>
        </authorList>
    </citation>
    <scope>NUCLEOTIDE SEQUENCE [LARGE SCALE GENOMIC DNA]</scope>
    <source>
        <strain evidence="5">CGMCC 1.12471</strain>
    </source>
</reference>
<feature type="transmembrane region" description="Helical" evidence="2">
    <location>
        <begin position="144"/>
        <end position="163"/>
    </location>
</feature>
<feature type="transmembrane region" description="Helical" evidence="2">
    <location>
        <begin position="91"/>
        <end position="110"/>
    </location>
</feature>
<dbReference type="InterPro" id="IPR000620">
    <property type="entry name" value="EamA_dom"/>
</dbReference>
<dbReference type="RefSeq" id="WP_377932839.1">
    <property type="nucleotide sequence ID" value="NZ_JBHUEA010000006.1"/>
</dbReference>
<comment type="caution">
    <text evidence="4">The sequence shown here is derived from an EMBL/GenBank/DDBJ whole genome shotgun (WGS) entry which is preliminary data.</text>
</comment>
<protein>
    <submittedName>
        <fullName evidence="4">DMT family transporter</fullName>
    </submittedName>
</protein>
<comment type="similarity">
    <text evidence="1">Belongs to the EamA transporter family.</text>
</comment>
<evidence type="ECO:0000256" key="1">
    <source>
        <dbReference type="ARBA" id="ARBA00007362"/>
    </source>
</evidence>
<dbReference type="SUPFAM" id="SSF103481">
    <property type="entry name" value="Multidrug resistance efflux transporter EmrE"/>
    <property type="match status" value="1"/>
</dbReference>
<keyword evidence="2" id="KW-0812">Transmembrane</keyword>
<proteinExistence type="inferred from homology"/>
<feature type="transmembrane region" description="Helical" evidence="2">
    <location>
        <begin position="122"/>
        <end position="138"/>
    </location>
</feature>
<sequence length="284" mass="28273">MRKSASSGSVALVAASAGSLQTGAAFGATLFPLVGPLGVVALRQLVTAVVLLALTRPPLARIGLRALLPAVLLGVVLVGMNLTLYSAVERIGLGLAVTIEFVGPLGVALAVRGSGALRRSGAAFLALVGVVLVTDPAASARPDAVGIAFALGAATLWAAYILLNQRVGSLPGLTGTAVAGLVGTVLTLPALVLLLSALPPGRLPQVLAIGALTGLLSSALPYSLDLLVLRRIPRSLFGVLQSVHPVAAALAGLVVLHQALVAPQVAGIALVCAANVVAVVRRDA</sequence>
<evidence type="ECO:0000313" key="4">
    <source>
        <dbReference type="EMBL" id="MFD1720996.1"/>
    </source>
</evidence>
<feature type="transmembrane region" description="Helical" evidence="2">
    <location>
        <begin position="66"/>
        <end position="85"/>
    </location>
</feature>
<dbReference type="Pfam" id="PF00892">
    <property type="entry name" value="EamA"/>
    <property type="match status" value="1"/>
</dbReference>
<organism evidence="4 5">
    <name type="scientific">Amnibacterium endophyticum</name>
    <dbReference type="NCBI Taxonomy" id="2109337"/>
    <lineage>
        <taxon>Bacteria</taxon>
        <taxon>Bacillati</taxon>
        <taxon>Actinomycetota</taxon>
        <taxon>Actinomycetes</taxon>
        <taxon>Micrococcales</taxon>
        <taxon>Microbacteriaceae</taxon>
        <taxon>Amnibacterium</taxon>
    </lineage>
</organism>
<feature type="domain" description="EamA" evidence="3">
    <location>
        <begin position="146"/>
        <end position="277"/>
    </location>
</feature>
<name>A0ABW4LBT2_9MICO</name>
<dbReference type="InterPro" id="IPR037185">
    <property type="entry name" value="EmrE-like"/>
</dbReference>
<feature type="transmembrane region" description="Helical" evidence="2">
    <location>
        <begin position="175"/>
        <end position="197"/>
    </location>
</feature>
<evidence type="ECO:0000259" key="3">
    <source>
        <dbReference type="Pfam" id="PF00892"/>
    </source>
</evidence>
<feature type="transmembrane region" description="Helical" evidence="2">
    <location>
        <begin position="261"/>
        <end position="280"/>
    </location>
</feature>
<dbReference type="EMBL" id="JBHUEA010000006">
    <property type="protein sequence ID" value="MFD1720996.1"/>
    <property type="molecule type" value="Genomic_DNA"/>
</dbReference>
<dbReference type="Proteomes" id="UP001597347">
    <property type="component" value="Unassembled WGS sequence"/>
</dbReference>
<feature type="transmembrane region" description="Helical" evidence="2">
    <location>
        <begin position="236"/>
        <end position="255"/>
    </location>
</feature>
<keyword evidence="5" id="KW-1185">Reference proteome</keyword>
<accession>A0ABW4LBT2</accession>